<dbReference type="PANTHER" id="PTHR34821">
    <property type="entry name" value="INNER MEMBRANE PROTEIN YDCZ"/>
    <property type="match status" value="1"/>
</dbReference>
<dbReference type="InterPro" id="IPR006750">
    <property type="entry name" value="YdcZ"/>
</dbReference>
<feature type="transmembrane region" description="Helical" evidence="1">
    <location>
        <begin position="91"/>
        <end position="113"/>
    </location>
</feature>
<feature type="transmembrane region" description="Helical" evidence="1">
    <location>
        <begin position="30"/>
        <end position="52"/>
    </location>
</feature>
<dbReference type="EMBL" id="HG917868">
    <property type="protein sequence ID" value="CDM69762.1"/>
    <property type="molecule type" value="Genomic_DNA"/>
</dbReference>
<dbReference type="Pfam" id="PF04657">
    <property type="entry name" value="DMT_YdcZ"/>
    <property type="match status" value="1"/>
</dbReference>
<dbReference type="eggNOG" id="COG3238">
    <property type="taxonomic scope" value="Bacteria"/>
</dbReference>
<gene>
    <name evidence="2" type="ORF">CM240_2638</name>
</gene>
<evidence type="ECO:0000313" key="3">
    <source>
        <dbReference type="Proteomes" id="UP000019426"/>
    </source>
</evidence>
<evidence type="ECO:0000256" key="1">
    <source>
        <dbReference type="SAM" id="Phobius"/>
    </source>
</evidence>
<keyword evidence="3" id="KW-1185">Reference proteome</keyword>
<dbReference type="GO" id="GO:0005886">
    <property type="term" value="C:plasma membrane"/>
    <property type="evidence" value="ECO:0007669"/>
    <property type="project" value="TreeGrafter"/>
</dbReference>
<dbReference type="STRING" id="1216932.CM240_2638"/>
<protein>
    <submittedName>
        <fullName evidence="2">Putative membrane protein</fullName>
    </submittedName>
</protein>
<dbReference type="OrthoDB" id="9789346at2"/>
<feature type="transmembrane region" description="Helical" evidence="1">
    <location>
        <begin position="64"/>
        <end position="85"/>
    </location>
</feature>
<sequence>MGIILSIIAGLAMTFQGVFNTRLQEKVGSFEANAIVQGTAFILAIILLFFLGKGNIREAKDINKIYLLGGVIGVIITYTVMGSISSIGTTFAISTILIAQLLSAAIMEWFGWFGTEKIPFSLHTITGVALMIIGILVFKFMKF</sequence>
<dbReference type="Proteomes" id="UP000019426">
    <property type="component" value="Chromosome M2/40_rep1"/>
</dbReference>
<keyword evidence="1" id="KW-0472">Membrane</keyword>
<evidence type="ECO:0000313" key="2">
    <source>
        <dbReference type="EMBL" id="CDM69762.1"/>
    </source>
</evidence>
<keyword evidence="1" id="KW-0812">Transmembrane</keyword>
<dbReference type="AlphaFoldDB" id="W6S5Y6"/>
<dbReference type="HOGENOM" id="CLU_068878_4_0_9"/>
<organism evidence="2 3">
    <name type="scientific">Clostridium bornimense</name>
    <dbReference type="NCBI Taxonomy" id="1216932"/>
    <lineage>
        <taxon>Bacteria</taxon>
        <taxon>Bacillati</taxon>
        <taxon>Bacillota</taxon>
        <taxon>Clostridia</taxon>
        <taxon>Eubacteriales</taxon>
        <taxon>Clostridiaceae</taxon>
        <taxon>Clostridium</taxon>
    </lineage>
</organism>
<proteinExistence type="predicted"/>
<dbReference type="KEGG" id="clt:CM240_2638"/>
<reference evidence="2 3" key="1">
    <citation type="submission" date="2013-11" db="EMBL/GenBank/DDBJ databases">
        <title>Complete genome sequence of Clostridum sp. M2/40.</title>
        <authorList>
            <person name="Wibberg D."/>
            <person name="Puehler A."/>
            <person name="Schlueter A."/>
        </authorList>
    </citation>
    <scope>NUCLEOTIDE SEQUENCE [LARGE SCALE GENOMIC DNA]</scope>
    <source>
        <strain evidence="3">M2/40</strain>
    </source>
</reference>
<name>W6S5Y6_9CLOT</name>
<dbReference type="PANTHER" id="PTHR34821:SF3">
    <property type="entry name" value="MEMBRANE PROTEIN"/>
    <property type="match status" value="1"/>
</dbReference>
<keyword evidence="1" id="KW-1133">Transmembrane helix</keyword>
<dbReference type="RefSeq" id="WP_044039549.1">
    <property type="nucleotide sequence ID" value="NZ_HG917868.1"/>
</dbReference>
<feature type="transmembrane region" description="Helical" evidence="1">
    <location>
        <begin position="120"/>
        <end position="141"/>
    </location>
</feature>
<dbReference type="PATRIC" id="fig|1216932.3.peg.2605"/>
<accession>W6S5Y6</accession>